<protein>
    <submittedName>
        <fullName evidence="9">Rhomboid family intramembrane serine protease</fullName>
    </submittedName>
</protein>
<evidence type="ECO:0000313" key="9">
    <source>
        <dbReference type="EMBL" id="AXA84858.1"/>
    </source>
</evidence>
<keyword evidence="9" id="KW-0645">Protease</keyword>
<keyword evidence="6 7" id="KW-0472">Membrane</keyword>
<organism evidence="9 10">
    <name type="scientific">Solilutibacter oculi</name>
    <dbReference type="NCBI Taxonomy" id="2698682"/>
    <lineage>
        <taxon>Bacteria</taxon>
        <taxon>Pseudomonadati</taxon>
        <taxon>Pseudomonadota</taxon>
        <taxon>Gammaproteobacteria</taxon>
        <taxon>Lysobacterales</taxon>
        <taxon>Lysobacteraceae</taxon>
        <taxon>Solilutibacter</taxon>
    </lineage>
</organism>
<feature type="domain" description="Peptidase S54 rhomboid" evidence="8">
    <location>
        <begin position="63"/>
        <end position="211"/>
    </location>
</feature>
<dbReference type="EMBL" id="CP029556">
    <property type="protein sequence ID" value="AXA84858.1"/>
    <property type="molecule type" value="Genomic_DNA"/>
</dbReference>
<comment type="subcellular location">
    <subcellularLocation>
        <location evidence="1">Membrane</location>
        <topology evidence="1">Multi-pass membrane protein</topology>
    </subcellularLocation>
</comment>
<dbReference type="Gene3D" id="1.20.1540.10">
    <property type="entry name" value="Rhomboid-like"/>
    <property type="match status" value="1"/>
</dbReference>
<keyword evidence="10" id="KW-1185">Reference proteome</keyword>
<dbReference type="InterPro" id="IPR022764">
    <property type="entry name" value="Peptidase_S54_rhomboid_dom"/>
</dbReference>
<dbReference type="Proteomes" id="UP000251842">
    <property type="component" value="Chromosome"/>
</dbReference>
<keyword evidence="3 7" id="KW-0812">Transmembrane</keyword>
<dbReference type="OrthoDB" id="9813074at2"/>
<dbReference type="Pfam" id="PF01694">
    <property type="entry name" value="Rhomboid"/>
    <property type="match status" value="1"/>
</dbReference>
<evidence type="ECO:0000256" key="5">
    <source>
        <dbReference type="ARBA" id="ARBA00022989"/>
    </source>
</evidence>
<dbReference type="InterPro" id="IPR035952">
    <property type="entry name" value="Rhomboid-like_sf"/>
</dbReference>
<accession>A0A344J748</accession>
<dbReference type="RefSeq" id="WP_112927070.1">
    <property type="nucleotide sequence ID" value="NZ_CP029556.1"/>
</dbReference>
<dbReference type="AlphaFoldDB" id="A0A344J748"/>
<evidence type="ECO:0000256" key="2">
    <source>
        <dbReference type="ARBA" id="ARBA00009045"/>
    </source>
</evidence>
<feature type="transmembrane region" description="Helical" evidence="7">
    <location>
        <begin position="192"/>
        <end position="212"/>
    </location>
</feature>
<dbReference type="SUPFAM" id="SSF144091">
    <property type="entry name" value="Rhomboid-like"/>
    <property type="match status" value="1"/>
</dbReference>
<dbReference type="GO" id="GO:0016020">
    <property type="term" value="C:membrane"/>
    <property type="evidence" value="ECO:0007669"/>
    <property type="project" value="UniProtKB-SubCell"/>
</dbReference>
<reference evidence="10" key="1">
    <citation type="submission" date="2018-05" db="EMBL/GenBank/DDBJ databases">
        <title>Luteimonas pekinense sp. nov., isolated from human Meibomian gland secretions, Beijing, China.</title>
        <authorList>
            <person name="Wen T."/>
            <person name="Bai H."/>
            <person name="Lv H."/>
        </authorList>
    </citation>
    <scope>NUCLEOTIDE SEQUENCE [LARGE SCALE GENOMIC DNA]</scope>
    <source>
        <strain evidence="10">83-4</strain>
    </source>
</reference>
<dbReference type="KEGG" id="lue:DCD74_09340"/>
<evidence type="ECO:0000256" key="6">
    <source>
        <dbReference type="ARBA" id="ARBA00023136"/>
    </source>
</evidence>
<name>A0A344J748_9GAMM</name>
<keyword evidence="4" id="KW-0378">Hydrolase</keyword>
<dbReference type="PANTHER" id="PTHR43731:SF14">
    <property type="entry name" value="PRESENILIN-ASSOCIATED RHOMBOID-LIKE PROTEIN, MITOCHONDRIAL"/>
    <property type="match status" value="1"/>
</dbReference>
<dbReference type="PANTHER" id="PTHR43731">
    <property type="entry name" value="RHOMBOID PROTEASE"/>
    <property type="match status" value="1"/>
</dbReference>
<comment type="similarity">
    <text evidence="2">Belongs to the peptidase S54 family.</text>
</comment>
<dbReference type="GO" id="GO:0006508">
    <property type="term" value="P:proteolysis"/>
    <property type="evidence" value="ECO:0007669"/>
    <property type="project" value="UniProtKB-KW"/>
</dbReference>
<evidence type="ECO:0000313" key="10">
    <source>
        <dbReference type="Proteomes" id="UP000251842"/>
    </source>
</evidence>
<dbReference type="GO" id="GO:0004252">
    <property type="term" value="F:serine-type endopeptidase activity"/>
    <property type="evidence" value="ECO:0007669"/>
    <property type="project" value="InterPro"/>
</dbReference>
<feature type="transmembrane region" description="Helical" evidence="7">
    <location>
        <begin position="160"/>
        <end position="186"/>
    </location>
</feature>
<feature type="transmembrane region" description="Helical" evidence="7">
    <location>
        <begin position="102"/>
        <end position="123"/>
    </location>
</feature>
<evidence type="ECO:0000256" key="7">
    <source>
        <dbReference type="SAM" id="Phobius"/>
    </source>
</evidence>
<feature type="transmembrane region" description="Helical" evidence="7">
    <location>
        <begin position="129"/>
        <end position="148"/>
    </location>
</feature>
<sequence>MFVAIPPRHKSQARWLTPLLVVALCAAFVWTQSMSPLARQSLLQGWGMLGALGMEGPDASHPARWIRLVSALFLHGDWSHLLGNLVFLMIFGLPAERVLGSLRLLAVFLLGGAIANLAASLSIAGDQVIIGASGAVSAVIGAWLTLFPNARLGVVLPLGLFLEFVHAPATWLIGLWILLQVLFAYIGPAYGQVAWVAHVAGFGVGGALALLSRGAIAKRMRRARGY</sequence>
<dbReference type="InterPro" id="IPR050925">
    <property type="entry name" value="Rhomboid_protease_S54"/>
</dbReference>
<feature type="transmembrane region" description="Helical" evidence="7">
    <location>
        <begin position="78"/>
        <end position="95"/>
    </location>
</feature>
<evidence type="ECO:0000256" key="4">
    <source>
        <dbReference type="ARBA" id="ARBA00022801"/>
    </source>
</evidence>
<proteinExistence type="inferred from homology"/>
<evidence type="ECO:0000259" key="8">
    <source>
        <dbReference type="Pfam" id="PF01694"/>
    </source>
</evidence>
<evidence type="ECO:0000256" key="1">
    <source>
        <dbReference type="ARBA" id="ARBA00004141"/>
    </source>
</evidence>
<keyword evidence="5 7" id="KW-1133">Transmembrane helix</keyword>
<gene>
    <name evidence="9" type="ORF">DCD74_09340</name>
</gene>
<evidence type="ECO:0000256" key="3">
    <source>
        <dbReference type="ARBA" id="ARBA00022692"/>
    </source>
</evidence>